<evidence type="ECO:0000313" key="1">
    <source>
        <dbReference type="EMBL" id="QDV34230.1"/>
    </source>
</evidence>
<dbReference type="RefSeq" id="WP_145268980.1">
    <property type="nucleotide sequence ID" value="NZ_CP036426.1"/>
</dbReference>
<gene>
    <name evidence="1" type="ORF">ElP_21150</name>
</gene>
<dbReference type="Proteomes" id="UP000317835">
    <property type="component" value="Chromosome"/>
</dbReference>
<proteinExistence type="predicted"/>
<dbReference type="AlphaFoldDB" id="A0A518H065"/>
<name>A0A518H065_9BACT</name>
<sequence>MTRPCVEFLVLDAGECWERVGRLQRIRSIKHEYYGRPDALRLSFELMEPLAPLFRAANPDFNFFGPTEFEGEAVDALVDRLGCDPVTPPGRTSRAIEDAVRAIADLARLASESGKVLLVLGI</sequence>
<reference evidence="1 2" key="1">
    <citation type="submission" date="2019-02" db="EMBL/GenBank/DDBJ databases">
        <title>Deep-cultivation of Planctomycetes and their phenomic and genomic characterization uncovers novel biology.</title>
        <authorList>
            <person name="Wiegand S."/>
            <person name="Jogler M."/>
            <person name="Boedeker C."/>
            <person name="Pinto D."/>
            <person name="Vollmers J."/>
            <person name="Rivas-Marin E."/>
            <person name="Kohn T."/>
            <person name="Peeters S.H."/>
            <person name="Heuer A."/>
            <person name="Rast P."/>
            <person name="Oberbeckmann S."/>
            <person name="Bunk B."/>
            <person name="Jeske O."/>
            <person name="Meyerdierks A."/>
            <person name="Storesund J.E."/>
            <person name="Kallscheuer N."/>
            <person name="Luecker S."/>
            <person name="Lage O.M."/>
            <person name="Pohl T."/>
            <person name="Merkel B.J."/>
            <person name="Hornburger P."/>
            <person name="Mueller R.-W."/>
            <person name="Bruemmer F."/>
            <person name="Labrenz M."/>
            <person name="Spormann A.M."/>
            <person name="Op den Camp H."/>
            <person name="Overmann J."/>
            <person name="Amann R."/>
            <person name="Jetten M.S.M."/>
            <person name="Mascher T."/>
            <person name="Medema M.H."/>
            <person name="Devos D.P."/>
            <person name="Kaster A.-K."/>
            <person name="Ovreas L."/>
            <person name="Rohde M."/>
            <person name="Galperin M.Y."/>
            <person name="Jogler C."/>
        </authorList>
    </citation>
    <scope>NUCLEOTIDE SEQUENCE [LARGE SCALE GENOMIC DNA]</scope>
    <source>
        <strain evidence="1 2">ElP</strain>
    </source>
</reference>
<protein>
    <submittedName>
        <fullName evidence="1">Uncharacterized protein</fullName>
    </submittedName>
</protein>
<evidence type="ECO:0000313" key="2">
    <source>
        <dbReference type="Proteomes" id="UP000317835"/>
    </source>
</evidence>
<keyword evidence="2" id="KW-1185">Reference proteome</keyword>
<dbReference type="EMBL" id="CP036426">
    <property type="protein sequence ID" value="QDV34230.1"/>
    <property type="molecule type" value="Genomic_DNA"/>
</dbReference>
<organism evidence="1 2">
    <name type="scientific">Tautonia plasticadhaerens</name>
    <dbReference type="NCBI Taxonomy" id="2527974"/>
    <lineage>
        <taxon>Bacteria</taxon>
        <taxon>Pseudomonadati</taxon>
        <taxon>Planctomycetota</taxon>
        <taxon>Planctomycetia</taxon>
        <taxon>Isosphaerales</taxon>
        <taxon>Isosphaeraceae</taxon>
        <taxon>Tautonia</taxon>
    </lineage>
</organism>
<dbReference type="KEGG" id="tpla:ElP_21150"/>
<accession>A0A518H065</accession>